<feature type="transmembrane region" description="Helical" evidence="3">
    <location>
        <begin position="183"/>
        <end position="201"/>
    </location>
</feature>
<feature type="transmembrane region" description="Helical" evidence="3">
    <location>
        <begin position="69"/>
        <end position="90"/>
    </location>
</feature>
<keyword evidence="3" id="KW-0812">Transmembrane</keyword>
<evidence type="ECO:0000256" key="3">
    <source>
        <dbReference type="SAM" id="Phobius"/>
    </source>
</evidence>
<dbReference type="Pfam" id="PF01757">
    <property type="entry name" value="Acyl_transf_3"/>
    <property type="match status" value="1"/>
</dbReference>
<feature type="transmembrane region" description="Helical" evidence="3">
    <location>
        <begin position="229"/>
        <end position="248"/>
    </location>
</feature>
<dbReference type="EMBL" id="CP162599">
    <property type="protein sequence ID" value="XDK32701.1"/>
    <property type="molecule type" value="Genomic_DNA"/>
</dbReference>
<gene>
    <name evidence="5" type="ORF">AB4Y30_17090</name>
</gene>
<dbReference type="PANTHER" id="PTHR37312:SF1">
    <property type="entry name" value="MEMBRANE-BOUND ACYLTRANSFERASE YKRP-RELATED"/>
    <property type="match status" value="1"/>
</dbReference>
<evidence type="ECO:0000259" key="4">
    <source>
        <dbReference type="Pfam" id="PF01757"/>
    </source>
</evidence>
<feature type="transmembrane region" description="Helical" evidence="3">
    <location>
        <begin position="40"/>
        <end position="57"/>
    </location>
</feature>
<feature type="transmembrane region" description="Helical" evidence="3">
    <location>
        <begin position="105"/>
        <end position="122"/>
    </location>
</feature>
<evidence type="ECO:0000256" key="2">
    <source>
        <dbReference type="ARBA" id="ARBA00007400"/>
    </source>
</evidence>
<dbReference type="AlphaFoldDB" id="A0AB39HK78"/>
<feature type="transmembrane region" description="Helical" evidence="3">
    <location>
        <begin position="288"/>
        <end position="308"/>
    </location>
</feature>
<proteinExistence type="inferred from homology"/>
<keyword evidence="3" id="KW-0472">Membrane</keyword>
<feature type="transmembrane region" description="Helical" evidence="3">
    <location>
        <begin position="129"/>
        <end position="145"/>
    </location>
</feature>
<accession>A0AB39HK78</accession>
<feature type="transmembrane region" description="Helical" evidence="3">
    <location>
        <begin position="151"/>
        <end position="171"/>
    </location>
</feature>
<sequence>MTREAYFDNAKFILIFLVVFGHIIQPYTNDVTGVYTLYTWIYFFSMPAFIFTAGFFAKGSGNLTYILQLAKKLLIPYIIFQLIYSAYYYFLGKSAWGVSVLTPEWSLWFLMSLFSWHIMLIVYRKIPPMLGILLAFGIGIAVGYIDDIGQTLSLSRTFVFFPFFLCGYWLTKEHVMLVKRNSVKIIGTLVLAAMVFVVYWLPEINTGWLLSSKSYSELGFPEIGGLVRIGVYIASIAMAIAVLAWIPNKMYTFTYLGQRTLYVYLLHGFFIQFFRETGILHVNNMLDVFGLALLSLVIVFLLSHRWILGIWQPLIEGKTTVLRKDILQK</sequence>
<dbReference type="GO" id="GO:0016747">
    <property type="term" value="F:acyltransferase activity, transferring groups other than amino-acyl groups"/>
    <property type="evidence" value="ECO:0007669"/>
    <property type="project" value="InterPro"/>
</dbReference>
<name>A0AB39HK78_9BACI</name>
<feature type="transmembrane region" description="Helical" evidence="3">
    <location>
        <begin position="260"/>
        <end position="282"/>
    </location>
</feature>
<evidence type="ECO:0000256" key="1">
    <source>
        <dbReference type="ARBA" id="ARBA00004370"/>
    </source>
</evidence>
<keyword evidence="3" id="KW-1133">Transmembrane helix</keyword>
<organism evidence="5">
    <name type="scientific">Ornithinibacillus sp. 4-3</name>
    <dbReference type="NCBI Taxonomy" id="3231488"/>
    <lineage>
        <taxon>Bacteria</taxon>
        <taxon>Bacillati</taxon>
        <taxon>Bacillota</taxon>
        <taxon>Bacilli</taxon>
        <taxon>Bacillales</taxon>
        <taxon>Bacillaceae</taxon>
        <taxon>Ornithinibacillus</taxon>
    </lineage>
</organism>
<keyword evidence="5" id="KW-0012">Acyltransferase</keyword>
<dbReference type="RefSeq" id="WP_368653389.1">
    <property type="nucleotide sequence ID" value="NZ_CP162599.1"/>
</dbReference>
<protein>
    <submittedName>
        <fullName evidence="5">Acyltransferase family protein</fullName>
    </submittedName>
</protein>
<dbReference type="InterPro" id="IPR052734">
    <property type="entry name" value="Nod_factor_acetyltransferase"/>
</dbReference>
<dbReference type="InterPro" id="IPR002656">
    <property type="entry name" value="Acyl_transf_3_dom"/>
</dbReference>
<comment type="similarity">
    <text evidence="2">Belongs to the acyltransferase 3 family.</text>
</comment>
<feature type="transmembrane region" description="Helical" evidence="3">
    <location>
        <begin position="12"/>
        <end position="28"/>
    </location>
</feature>
<feature type="domain" description="Acyltransferase 3" evidence="4">
    <location>
        <begin position="5"/>
        <end position="303"/>
    </location>
</feature>
<evidence type="ECO:0000313" key="5">
    <source>
        <dbReference type="EMBL" id="XDK32701.1"/>
    </source>
</evidence>
<keyword evidence="5" id="KW-0808">Transferase</keyword>
<comment type="subcellular location">
    <subcellularLocation>
        <location evidence="1">Membrane</location>
    </subcellularLocation>
</comment>
<reference evidence="5" key="1">
    <citation type="submission" date="2024-07" db="EMBL/GenBank/DDBJ databases">
        <title>Halotolerant mesophilic bacterium Ornithinibacillus sp. 4-3, sp. nov., isolated from soil.</title>
        <authorList>
            <person name="Sidarenka A.V."/>
            <person name="Guliayeva D.E."/>
            <person name="Leanovich S.I."/>
            <person name="Hileuskaya K.S."/>
            <person name="Akhremchuk A.E."/>
            <person name="Sikolenko M.A."/>
            <person name="Valentovich L.N."/>
        </authorList>
    </citation>
    <scope>NUCLEOTIDE SEQUENCE</scope>
    <source>
        <strain evidence="5">4-3</strain>
    </source>
</reference>
<dbReference type="PANTHER" id="PTHR37312">
    <property type="entry name" value="MEMBRANE-BOUND ACYLTRANSFERASE YKRP-RELATED"/>
    <property type="match status" value="1"/>
</dbReference>